<sequence>MKTLVYIFVSFIKISTVENCCSKLENIKYFKTKVEKLLLIDERYKIYQSEFVPKYCFHLEKLVRTASGDTNENYIPADREKRTPFEWCICKKGCINIESSVPLNLTNYTLKIFDISYMFDNQLFCYDKQIFYNISITCNIIFQFLFFKFHYSIHKIHFVNKCLVNLTIEMLFLIKTLPSHSIDE</sequence>
<keyword evidence="2" id="KW-1185">Reference proteome</keyword>
<organism evidence="1 2">
    <name type="scientific">Aphis glycines</name>
    <name type="common">Soybean aphid</name>
    <dbReference type="NCBI Taxonomy" id="307491"/>
    <lineage>
        <taxon>Eukaryota</taxon>
        <taxon>Metazoa</taxon>
        <taxon>Ecdysozoa</taxon>
        <taxon>Arthropoda</taxon>
        <taxon>Hexapoda</taxon>
        <taxon>Insecta</taxon>
        <taxon>Pterygota</taxon>
        <taxon>Neoptera</taxon>
        <taxon>Paraneoptera</taxon>
        <taxon>Hemiptera</taxon>
        <taxon>Sternorrhyncha</taxon>
        <taxon>Aphidomorpha</taxon>
        <taxon>Aphidoidea</taxon>
        <taxon>Aphididae</taxon>
        <taxon>Aphidini</taxon>
        <taxon>Aphis</taxon>
        <taxon>Aphis</taxon>
    </lineage>
</organism>
<gene>
    <name evidence="1" type="ORF">AGLY_016257</name>
</gene>
<dbReference type="EMBL" id="VYZN01000080">
    <property type="protein sequence ID" value="KAE9523309.1"/>
    <property type="molecule type" value="Genomic_DNA"/>
</dbReference>
<dbReference type="Proteomes" id="UP000475862">
    <property type="component" value="Unassembled WGS sequence"/>
</dbReference>
<protein>
    <submittedName>
        <fullName evidence="1">Uncharacterized protein</fullName>
    </submittedName>
</protein>
<comment type="caution">
    <text evidence="1">The sequence shown here is derived from an EMBL/GenBank/DDBJ whole genome shotgun (WGS) entry which is preliminary data.</text>
</comment>
<evidence type="ECO:0000313" key="2">
    <source>
        <dbReference type="Proteomes" id="UP000475862"/>
    </source>
</evidence>
<proteinExistence type="predicted"/>
<evidence type="ECO:0000313" key="1">
    <source>
        <dbReference type="EMBL" id="KAE9523309.1"/>
    </source>
</evidence>
<reference evidence="1 2" key="1">
    <citation type="submission" date="2019-08" db="EMBL/GenBank/DDBJ databases">
        <title>The genome of the soybean aphid Biotype 1, its phylome, world population structure and adaptation to the North American continent.</title>
        <authorList>
            <person name="Giordano R."/>
            <person name="Donthu R.K."/>
            <person name="Hernandez A.G."/>
            <person name="Wright C.L."/>
            <person name="Zimin A.V."/>
        </authorList>
    </citation>
    <scope>NUCLEOTIDE SEQUENCE [LARGE SCALE GENOMIC DNA]</scope>
    <source>
        <tissue evidence="1">Whole aphids</tissue>
    </source>
</reference>
<dbReference type="AlphaFoldDB" id="A0A6G0SYA6"/>
<accession>A0A6G0SYA6</accession>
<name>A0A6G0SYA6_APHGL</name>